<dbReference type="RefSeq" id="WP_145084434.1">
    <property type="nucleotide sequence ID" value="NZ_DAMBUX010000035.1"/>
</dbReference>
<dbReference type="NCBIfam" id="TIGR00345">
    <property type="entry name" value="GET3_arsA_TRC40"/>
    <property type="match status" value="1"/>
</dbReference>
<dbReference type="PANTHER" id="PTHR10803">
    <property type="entry name" value="ARSENICAL PUMP-DRIVING ATPASE ARSENITE-TRANSLOCATING ATPASE"/>
    <property type="match status" value="1"/>
</dbReference>
<dbReference type="InterPro" id="IPR027417">
    <property type="entry name" value="P-loop_NTPase"/>
</dbReference>
<dbReference type="GO" id="GO:0005524">
    <property type="term" value="F:ATP binding"/>
    <property type="evidence" value="ECO:0007669"/>
    <property type="project" value="InterPro"/>
</dbReference>
<proteinExistence type="inferred from homology"/>
<evidence type="ECO:0000313" key="3">
    <source>
        <dbReference type="EMBL" id="TWH79098.1"/>
    </source>
</evidence>
<evidence type="ECO:0000256" key="1">
    <source>
        <dbReference type="ARBA" id="ARBA00011040"/>
    </source>
</evidence>
<dbReference type="Gene3D" id="3.40.50.300">
    <property type="entry name" value="P-loop containing nucleotide triphosphate hydrolases"/>
    <property type="match status" value="1"/>
</dbReference>
<organism evidence="3 4">
    <name type="scientific">Sedimentibacter saalensis</name>
    <dbReference type="NCBI Taxonomy" id="130788"/>
    <lineage>
        <taxon>Bacteria</taxon>
        <taxon>Bacillati</taxon>
        <taxon>Bacillota</taxon>
        <taxon>Tissierellia</taxon>
        <taxon>Sedimentibacter</taxon>
    </lineage>
</organism>
<dbReference type="OrthoDB" id="9780677at2"/>
<dbReference type="PANTHER" id="PTHR10803:SF3">
    <property type="entry name" value="ATPASE GET3"/>
    <property type="match status" value="1"/>
</dbReference>
<dbReference type="EMBL" id="VLKH01000007">
    <property type="protein sequence ID" value="TWH79098.1"/>
    <property type="molecule type" value="Genomic_DNA"/>
</dbReference>
<sequence>MNKIIFFGGKGGVGKTTCSASYAVFSADLGLKTLLVSTDPAHSTSDIFEKNIADTITNIMPNLDAIEISGEKESKLYMDSVRKSLKNVVSPVIVKEINKQIDAASVSPGTEEAALFDKMIDIITEKVKEYDRIIFDTAPTGHTVRLLTLPELLGAWLETLINKRQKSVSLMSMANHNGYADKSEAEKDEVIKILKRRLDKINLAKKIMMDDKLLSFIFVINAEKLPIDETMKAINILEKYNISVDGIIINKILPDNMHDDFWKNKKEQELKYLDIISEKFKHKKIFKLPMLAEDMKSDNIGEIAAKFKDFK</sequence>
<comment type="similarity">
    <text evidence="1">Belongs to the arsA ATPase family.</text>
</comment>
<dbReference type="CDD" id="cd02035">
    <property type="entry name" value="ArsA"/>
    <property type="match status" value="1"/>
</dbReference>
<dbReference type="AlphaFoldDB" id="A0A562J7B8"/>
<comment type="caution">
    <text evidence="3">The sequence shown here is derived from an EMBL/GenBank/DDBJ whole genome shotgun (WGS) entry which is preliminary data.</text>
</comment>
<protein>
    <submittedName>
        <fullName evidence="3">Arsenite-transporting ATPase</fullName>
    </submittedName>
</protein>
<dbReference type="InterPro" id="IPR025723">
    <property type="entry name" value="ArsA/GET3_ATPase-like"/>
</dbReference>
<accession>A0A562J7B8</accession>
<evidence type="ECO:0000313" key="4">
    <source>
        <dbReference type="Proteomes" id="UP000315343"/>
    </source>
</evidence>
<name>A0A562J7B8_9FIRM</name>
<dbReference type="Pfam" id="PF02374">
    <property type="entry name" value="ArsA_ATPase"/>
    <property type="match status" value="1"/>
</dbReference>
<keyword evidence="4" id="KW-1185">Reference proteome</keyword>
<dbReference type="InterPro" id="IPR016300">
    <property type="entry name" value="ATPase_ArsA/GET3"/>
</dbReference>
<reference evidence="3 4" key="1">
    <citation type="submission" date="2019-07" db="EMBL/GenBank/DDBJ databases">
        <title>Genomic Encyclopedia of Type Strains, Phase I: the one thousand microbial genomes (KMG-I) project.</title>
        <authorList>
            <person name="Kyrpides N."/>
        </authorList>
    </citation>
    <scope>NUCLEOTIDE SEQUENCE [LARGE SCALE GENOMIC DNA]</scope>
    <source>
        <strain evidence="3 4">DSM 13558</strain>
    </source>
</reference>
<feature type="domain" description="ArsA/GET3 Anion-transporting ATPase-like" evidence="2">
    <location>
        <begin position="3"/>
        <end position="296"/>
    </location>
</feature>
<dbReference type="GO" id="GO:0016887">
    <property type="term" value="F:ATP hydrolysis activity"/>
    <property type="evidence" value="ECO:0007669"/>
    <property type="project" value="InterPro"/>
</dbReference>
<dbReference type="SUPFAM" id="SSF52540">
    <property type="entry name" value="P-loop containing nucleoside triphosphate hydrolases"/>
    <property type="match status" value="1"/>
</dbReference>
<dbReference type="Proteomes" id="UP000315343">
    <property type="component" value="Unassembled WGS sequence"/>
</dbReference>
<evidence type="ECO:0000259" key="2">
    <source>
        <dbReference type="Pfam" id="PF02374"/>
    </source>
</evidence>
<gene>
    <name evidence="3" type="ORF">LY60_02627</name>
</gene>